<dbReference type="EMBL" id="BAABJQ010000009">
    <property type="protein sequence ID" value="GAA5187470.1"/>
    <property type="molecule type" value="Genomic_DNA"/>
</dbReference>
<reference evidence="6" key="1">
    <citation type="journal article" date="2019" name="Int. J. Syst. Evol. Microbiol.">
        <title>The Global Catalogue of Microorganisms (GCM) 10K type strain sequencing project: providing services to taxonomists for standard genome sequencing and annotation.</title>
        <authorList>
            <consortium name="The Broad Institute Genomics Platform"/>
            <consortium name="The Broad Institute Genome Sequencing Center for Infectious Disease"/>
            <person name="Wu L."/>
            <person name="Ma J."/>
        </authorList>
    </citation>
    <scope>NUCLEOTIDE SEQUENCE [LARGE SCALE GENOMIC DNA]</scope>
    <source>
        <strain evidence="6">JCM 18304</strain>
    </source>
</reference>
<dbReference type="RefSeq" id="WP_345630952.1">
    <property type="nucleotide sequence ID" value="NZ_BAABJQ010000009.1"/>
</dbReference>
<dbReference type="Proteomes" id="UP001501570">
    <property type="component" value="Unassembled WGS sequence"/>
</dbReference>
<keyword evidence="6" id="KW-1185">Reference proteome</keyword>
<comment type="caution">
    <text evidence="5">The sequence shown here is derived from an EMBL/GenBank/DDBJ whole genome shotgun (WGS) entry which is preliminary data.</text>
</comment>
<name>A0ABP9RV80_9ACTN</name>
<proteinExistence type="inferred from homology"/>
<comment type="similarity">
    <text evidence="2">Belongs to the transketolase family.</text>
</comment>
<evidence type="ECO:0000313" key="6">
    <source>
        <dbReference type="Proteomes" id="UP001501570"/>
    </source>
</evidence>
<keyword evidence="3" id="KW-0786">Thiamine pyrophosphate</keyword>
<comment type="cofactor">
    <cofactor evidence="1">
        <name>thiamine diphosphate</name>
        <dbReference type="ChEBI" id="CHEBI:58937"/>
    </cofactor>
</comment>
<evidence type="ECO:0000256" key="3">
    <source>
        <dbReference type="ARBA" id="ARBA00023052"/>
    </source>
</evidence>
<dbReference type="InterPro" id="IPR005474">
    <property type="entry name" value="Transketolase_N"/>
</dbReference>
<gene>
    <name evidence="5" type="ORF">GCM10023322_35890</name>
</gene>
<accession>A0ABP9RV80</accession>
<dbReference type="Pfam" id="PF00456">
    <property type="entry name" value="Transketolase_N"/>
    <property type="match status" value="1"/>
</dbReference>
<sequence length="294" mass="32027">MTEVLAADRDVVSMLQDRSVEMRLANLRLVETAGSGHYGPCFSCMEIMVSLYYGLLRVRPDEPAWPDRDRFVLGKGHACSALYPILADLGFFPDARLETFTRLGSMLGDHPDMRKIPGIDFSSGSLGHGLSIGTGMADGVRLAGRDSRVVVLLGDGELNEGQVWEAAAYASHRGLSNLLAIVDANKVSVDGATADLLSFEPIDRRFAAFGWVAQRVDGHSHTALLAAYREFDDRRAAEPDGPPTVLVADTVAGKGIDFIEGMAEWHVGYLGGVDRERAIASIRRMFTNESQEDR</sequence>
<dbReference type="SUPFAM" id="SSF52518">
    <property type="entry name" value="Thiamin diphosphate-binding fold (THDP-binding)"/>
    <property type="match status" value="1"/>
</dbReference>
<protein>
    <submittedName>
        <fullName evidence="5">Transketolase</fullName>
    </submittedName>
</protein>
<evidence type="ECO:0000259" key="4">
    <source>
        <dbReference type="Pfam" id="PF00456"/>
    </source>
</evidence>
<dbReference type="PANTHER" id="PTHR47514:SF1">
    <property type="entry name" value="TRANSKETOLASE N-TERMINAL SECTION-RELATED"/>
    <property type="match status" value="1"/>
</dbReference>
<feature type="domain" description="Transketolase N-terminal" evidence="4">
    <location>
        <begin position="22"/>
        <end position="272"/>
    </location>
</feature>
<dbReference type="Gene3D" id="3.40.50.970">
    <property type="match status" value="1"/>
</dbReference>
<evidence type="ECO:0000256" key="2">
    <source>
        <dbReference type="ARBA" id="ARBA00007131"/>
    </source>
</evidence>
<evidence type="ECO:0000313" key="5">
    <source>
        <dbReference type="EMBL" id="GAA5187470.1"/>
    </source>
</evidence>
<dbReference type="InterPro" id="IPR029061">
    <property type="entry name" value="THDP-binding"/>
</dbReference>
<organism evidence="5 6">
    <name type="scientific">Rugosimonospora acidiphila</name>
    <dbReference type="NCBI Taxonomy" id="556531"/>
    <lineage>
        <taxon>Bacteria</taxon>
        <taxon>Bacillati</taxon>
        <taxon>Actinomycetota</taxon>
        <taxon>Actinomycetes</taxon>
        <taxon>Micromonosporales</taxon>
        <taxon>Micromonosporaceae</taxon>
        <taxon>Rugosimonospora</taxon>
    </lineage>
</organism>
<dbReference type="CDD" id="cd02012">
    <property type="entry name" value="TPP_TK"/>
    <property type="match status" value="1"/>
</dbReference>
<evidence type="ECO:0000256" key="1">
    <source>
        <dbReference type="ARBA" id="ARBA00001964"/>
    </source>
</evidence>
<dbReference type="PANTHER" id="PTHR47514">
    <property type="entry name" value="TRANSKETOLASE N-TERMINAL SECTION-RELATED"/>
    <property type="match status" value="1"/>
</dbReference>